<sequence>MSERETWTTEEFGSSHTGSVGVLLADGSVPPEIFIPMMSSGGGHKVSQWSIYDGGLGHGPRAAALRAVCSCGWTGPEQQLDWDEIGDGQLAETARATADTCTLDWDAHTEDVERSAIPLPETVGALLEQLRAELEKLERTSPLAALRAARRLEVTAVEVGYWAAHNGRRDATVEQVAAALGTNEAETRKTLARFGRWSPYR</sequence>
<comment type="caution">
    <text evidence="1">The sequence shown here is derived from an EMBL/GenBank/DDBJ whole genome shotgun (WGS) entry which is preliminary data.</text>
</comment>
<reference evidence="1" key="1">
    <citation type="journal article" date="2014" name="Int. J. Syst. Evol. Microbiol.">
        <title>Complete genome sequence of Corynebacterium casei LMG S-19264T (=DSM 44701T), isolated from a smear-ripened cheese.</title>
        <authorList>
            <consortium name="US DOE Joint Genome Institute (JGI-PGF)"/>
            <person name="Walter F."/>
            <person name="Albersmeier A."/>
            <person name="Kalinowski J."/>
            <person name="Ruckert C."/>
        </authorList>
    </citation>
    <scope>NUCLEOTIDE SEQUENCE</scope>
    <source>
        <strain evidence="1">CGMCC 4.7272</strain>
    </source>
</reference>
<evidence type="ECO:0000313" key="2">
    <source>
        <dbReference type="Proteomes" id="UP000625682"/>
    </source>
</evidence>
<accession>A0A917PDZ7</accession>
<dbReference type="Proteomes" id="UP000625682">
    <property type="component" value="Unassembled WGS sequence"/>
</dbReference>
<organism evidence="1 2">
    <name type="scientific">Streptomyces lacrimifluminis</name>
    <dbReference type="NCBI Taxonomy" id="1500077"/>
    <lineage>
        <taxon>Bacteria</taxon>
        <taxon>Bacillati</taxon>
        <taxon>Actinomycetota</taxon>
        <taxon>Actinomycetes</taxon>
        <taxon>Kitasatosporales</taxon>
        <taxon>Streptomycetaceae</taxon>
        <taxon>Streptomyces</taxon>
    </lineage>
</organism>
<reference evidence="1" key="2">
    <citation type="submission" date="2020-09" db="EMBL/GenBank/DDBJ databases">
        <authorList>
            <person name="Sun Q."/>
            <person name="Zhou Y."/>
        </authorList>
    </citation>
    <scope>NUCLEOTIDE SEQUENCE</scope>
    <source>
        <strain evidence="1">CGMCC 4.7272</strain>
    </source>
</reference>
<dbReference type="RefSeq" id="WP_189152423.1">
    <property type="nucleotide sequence ID" value="NZ_BAABER010000095.1"/>
</dbReference>
<dbReference type="AlphaFoldDB" id="A0A917PDZ7"/>
<evidence type="ECO:0000313" key="1">
    <source>
        <dbReference type="EMBL" id="GGJ72396.1"/>
    </source>
</evidence>
<name>A0A917PDZ7_9ACTN</name>
<keyword evidence="2" id="KW-1185">Reference proteome</keyword>
<protein>
    <submittedName>
        <fullName evidence="1">Uncharacterized protein</fullName>
    </submittedName>
</protein>
<dbReference type="EMBL" id="BMMU01000090">
    <property type="protein sequence ID" value="GGJ72396.1"/>
    <property type="molecule type" value="Genomic_DNA"/>
</dbReference>
<gene>
    <name evidence="1" type="ORF">GCM10012282_81550</name>
</gene>
<proteinExistence type="predicted"/>